<dbReference type="PANTHER" id="PTHR12526:SF640">
    <property type="entry name" value="COLANIC ACID BIOSYNTHESIS GLYCOSYLTRANSFERASE WCAL-RELATED"/>
    <property type="match status" value="1"/>
</dbReference>
<dbReference type="RefSeq" id="WP_193120414.1">
    <property type="nucleotide sequence ID" value="NZ_JADBGI010000002.1"/>
</dbReference>
<dbReference type="SUPFAM" id="SSF53756">
    <property type="entry name" value="UDP-Glycosyltransferase/glycogen phosphorylase"/>
    <property type="match status" value="1"/>
</dbReference>
<dbReference type="EMBL" id="JADBGI010000002">
    <property type="protein sequence ID" value="MBE2997513.1"/>
    <property type="molecule type" value="Genomic_DNA"/>
</dbReference>
<keyword evidence="2" id="KW-0328">Glycosyltransferase</keyword>
<evidence type="ECO:0000256" key="3">
    <source>
        <dbReference type="ARBA" id="ARBA00022679"/>
    </source>
</evidence>
<organism evidence="4 5">
    <name type="scientific">Nocardiopsis coralli</name>
    <dbReference type="NCBI Taxonomy" id="2772213"/>
    <lineage>
        <taxon>Bacteria</taxon>
        <taxon>Bacillati</taxon>
        <taxon>Actinomycetota</taxon>
        <taxon>Actinomycetes</taxon>
        <taxon>Streptosporangiales</taxon>
        <taxon>Nocardiopsidaceae</taxon>
        <taxon>Nocardiopsis</taxon>
    </lineage>
</organism>
<sequence length="346" mass="36307">MFVVPEPSAPSGGDVYDRRLAQALAAAGRPVRVVEVPGSWPVPSAADRAGLARALDGAAEGAVVLLDGLVACTAPDVLAAHERRLRLVVLVHLPLALEGGLTPSEASERHTLEHRALGSAARSVATSDWARRHLQEQHGLTRVATVAPGTDPAPPAPGTDGRSHLVCVASLTPRKGHDVLLSALTRLDTEPWHLTCVGPGTGAHADQLRATVAERRWQDRVRFTGPLTGTYLDQARAAADLCVLASRAETYGMAVTESLARAVPVVATQTGGVPEALGRAPDGSRPGILVAPGDPAALAGALHAWCNDPGLREGLRRSARLRRGTLAGWDRAAEQMAAVLDRERWP</sequence>
<evidence type="ECO:0000256" key="1">
    <source>
        <dbReference type="ARBA" id="ARBA00009481"/>
    </source>
</evidence>
<comment type="similarity">
    <text evidence="1">Belongs to the glycosyltransferase group 1 family. Glycosyltransferase 4 subfamily.</text>
</comment>
<evidence type="ECO:0000313" key="5">
    <source>
        <dbReference type="Proteomes" id="UP000806528"/>
    </source>
</evidence>
<evidence type="ECO:0000313" key="4">
    <source>
        <dbReference type="EMBL" id="MBE2997513.1"/>
    </source>
</evidence>
<gene>
    <name evidence="4" type="ORF">IDM40_02175</name>
</gene>
<proteinExistence type="inferred from homology"/>
<dbReference type="Pfam" id="PF13692">
    <property type="entry name" value="Glyco_trans_1_4"/>
    <property type="match status" value="1"/>
</dbReference>
<reference evidence="4 5" key="1">
    <citation type="submission" date="2020-09" db="EMBL/GenBank/DDBJ databases">
        <title>Diversity and distribution of actinomycetes associated with coral in the coast of Hainan.</title>
        <authorList>
            <person name="Li F."/>
        </authorList>
    </citation>
    <scope>NUCLEOTIDE SEQUENCE [LARGE SCALE GENOMIC DNA]</scope>
    <source>
        <strain evidence="4 5">HNM0947</strain>
    </source>
</reference>
<evidence type="ECO:0000256" key="2">
    <source>
        <dbReference type="ARBA" id="ARBA00022676"/>
    </source>
</evidence>
<dbReference type="PANTHER" id="PTHR12526">
    <property type="entry name" value="GLYCOSYLTRANSFERASE"/>
    <property type="match status" value="1"/>
</dbReference>
<name>A0ABR9P108_9ACTN</name>
<dbReference type="Gene3D" id="3.40.50.2000">
    <property type="entry name" value="Glycogen Phosphorylase B"/>
    <property type="match status" value="2"/>
</dbReference>
<dbReference type="CDD" id="cd03801">
    <property type="entry name" value="GT4_PimA-like"/>
    <property type="match status" value="1"/>
</dbReference>
<keyword evidence="5" id="KW-1185">Reference proteome</keyword>
<comment type="caution">
    <text evidence="4">The sequence shown here is derived from an EMBL/GenBank/DDBJ whole genome shotgun (WGS) entry which is preliminary data.</text>
</comment>
<dbReference type="Proteomes" id="UP000806528">
    <property type="component" value="Unassembled WGS sequence"/>
</dbReference>
<protein>
    <submittedName>
        <fullName evidence="4">Glycosyltransferase family 4 protein</fullName>
    </submittedName>
</protein>
<keyword evidence="3" id="KW-0808">Transferase</keyword>
<accession>A0ABR9P108</accession>